<name>A0A094IXW9_9BACL</name>
<dbReference type="EMBL" id="JPZO01000014">
    <property type="protein sequence ID" value="KFZ32540.1"/>
    <property type="molecule type" value="Genomic_DNA"/>
</dbReference>
<comment type="caution">
    <text evidence="2">The sequence shown here is derived from an EMBL/GenBank/DDBJ whole genome shotgun (WGS) entry which is preliminary data.</text>
</comment>
<evidence type="ECO:0000256" key="1">
    <source>
        <dbReference type="ARBA" id="ARBA00022723"/>
    </source>
</evidence>
<dbReference type="GO" id="GO:0046872">
    <property type="term" value="F:metal ion binding"/>
    <property type="evidence" value="ECO:0007669"/>
    <property type="project" value="UniProtKB-KW"/>
</dbReference>
<proteinExistence type="predicted"/>
<dbReference type="PROSITE" id="PS00202">
    <property type="entry name" value="RUBREDOXIN"/>
    <property type="match status" value="1"/>
</dbReference>
<organism evidence="2">
    <name type="scientific">Anoxybacillus flavithermus</name>
    <dbReference type="NCBI Taxonomy" id="33934"/>
    <lineage>
        <taxon>Bacteria</taxon>
        <taxon>Bacillati</taxon>
        <taxon>Bacillota</taxon>
        <taxon>Bacilli</taxon>
        <taxon>Bacillales</taxon>
        <taxon>Anoxybacillaceae</taxon>
        <taxon>Anoxybacillus</taxon>
    </lineage>
</organism>
<keyword evidence="1" id="KW-0479">Metal-binding</keyword>
<protein>
    <submittedName>
        <fullName evidence="2">Uncharacterized protein</fullName>
    </submittedName>
</protein>
<gene>
    <name evidence="2" type="ORF">JS44_02720</name>
</gene>
<dbReference type="AlphaFoldDB" id="A0A094IXW9"/>
<accession>A0A094IXW9</accession>
<evidence type="ECO:0000313" key="2">
    <source>
        <dbReference type="EMBL" id="KFZ32540.1"/>
    </source>
</evidence>
<sequence length="87" mass="10322">MNKARYNGKLFDIHTLAREKYELVYEQSLRNKWTCPMCGGIVRFHLAIEHAPHFYHVSDPCIREERKRANIIAIPPKQPFQAKEKNK</sequence>
<dbReference type="InterPro" id="IPR018527">
    <property type="entry name" value="Rubredoxin_Fe_BS"/>
</dbReference>
<reference evidence="2" key="1">
    <citation type="submission" date="2014-08" db="EMBL/GenBank/DDBJ databases">
        <title>Fullgenome sequencing of Anoxybacillus sp.25 isolate from Garga hot-spring Russia.</title>
        <authorList>
            <person name="Rozanov A.S."/>
            <person name="Kotenko A.V."/>
            <person name="Malup T.K."/>
            <person name="Peltek S.E."/>
        </authorList>
    </citation>
    <scope>NUCLEOTIDE SEQUENCE [LARGE SCALE GENOMIC DNA]</scope>
    <source>
        <strain evidence="2">25</strain>
    </source>
</reference>